<evidence type="ECO:0000313" key="2">
    <source>
        <dbReference type="EMBL" id="MDT7041524.1"/>
    </source>
</evidence>
<dbReference type="InterPro" id="IPR001173">
    <property type="entry name" value="Glyco_trans_2-like"/>
</dbReference>
<sequence>MGTTLKCEQDMLGSPLVSVVCNFLNGEEFLQEAIESVICQTYSHWELLLVDDGSTDASTALAMGYVTRFPGKIRYLEHLNHQNRGASASRNLGMRESKGQYVAFLDADDVWVPQKLAEQVAIFQSHPGVNFVYGPGQWWYSWDHQSQIPQSDVIQDLHCSLNSIIPSPQLLPLYLHHNGAAVPPPSGILVDRGILQQVGGFEESFRSIYDDQVLYAKLGLHVTAFVSGKCWFRYRQHDKQRCSLTVQSGEHHAVRREYLLWLERYLKRCNVLDKEVWVVFHQEFQRYQYWHIKLVRRRTIQLKNVIIGIGKDLAQRVLPSPVYHWLQASHRRVK</sequence>
<gene>
    <name evidence="2" type="ORF">PPG34_04130</name>
</gene>
<dbReference type="PANTHER" id="PTHR22916">
    <property type="entry name" value="GLYCOSYLTRANSFERASE"/>
    <property type="match status" value="1"/>
</dbReference>
<proteinExistence type="predicted"/>
<comment type="caution">
    <text evidence="2">The sequence shown here is derived from an EMBL/GenBank/DDBJ whole genome shotgun (WGS) entry which is preliminary data.</text>
</comment>
<protein>
    <submittedName>
        <fullName evidence="2">Glycosyltransferase family 2 protein</fullName>
    </submittedName>
</protein>
<evidence type="ECO:0000259" key="1">
    <source>
        <dbReference type="Pfam" id="PF00535"/>
    </source>
</evidence>
<dbReference type="CDD" id="cd00761">
    <property type="entry name" value="Glyco_tranf_GTA_type"/>
    <property type="match status" value="1"/>
</dbReference>
<dbReference type="SUPFAM" id="SSF53448">
    <property type="entry name" value="Nucleotide-diphospho-sugar transferases"/>
    <property type="match status" value="1"/>
</dbReference>
<dbReference type="Pfam" id="PF00535">
    <property type="entry name" value="Glycos_transf_2"/>
    <property type="match status" value="1"/>
</dbReference>
<reference evidence="2 3" key="1">
    <citation type="journal article" date="2023" name="ISME J.">
        <title>Cultivation and genomic characterization of novel and ubiquitous marine nitrite-oxidizing bacteria from the Nitrospirales.</title>
        <authorList>
            <person name="Mueller A.J."/>
            <person name="Daebeler A."/>
            <person name="Herbold C.W."/>
            <person name="Kirkegaard R.H."/>
            <person name="Daims H."/>
        </authorList>
    </citation>
    <scope>NUCLEOTIDE SEQUENCE [LARGE SCALE GENOMIC DNA]</scope>
    <source>
        <strain evidence="2 3">EB</strain>
    </source>
</reference>
<feature type="domain" description="Glycosyltransferase 2-like" evidence="1">
    <location>
        <begin position="18"/>
        <end position="131"/>
    </location>
</feature>
<organism evidence="2 3">
    <name type="scientific">Candidatus Nitronereus thalassa</name>
    <dbReference type="NCBI Taxonomy" id="3020898"/>
    <lineage>
        <taxon>Bacteria</taxon>
        <taxon>Pseudomonadati</taxon>
        <taxon>Nitrospirota</taxon>
        <taxon>Nitrospiria</taxon>
        <taxon>Nitrospirales</taxon>
        <taxon>Nitrospiraceae</taxon>
        <taxon>Candidatus Nitronereus</taxon>
    </lineage>
</organism>
<dbReference type="RefSeq" id="WP_313834266.1">
    <property type="nucleotide sequence ID" value="NZ_JAQOUE010000001.1"/>
</dbReference>
<evidence type="ECO:0000313" key="3">
    <source>
        <dbReference type="Proteomes" id="UP001250932"/>
    </source>
</evidence>
<accession>A0ABU3K540</accession>
<dbReference type="PANTHER" id="PTHR22916:SF3">
    <property type="entry name" value="UDP-GLCNAC:BETAGAL BETA-1,3-N-ACETYLGLUCOSAMINYLTRANSFERASE-LIKE PROTEIN 1"/>
    <property type="match status" value="1"/>
</dbReference>
<keyword evidence="3" id="KW-1185">Reference proteome</keyword>
<dbReference type="EMBL" id="JAQOUE010000001">
    <property type="protein sequence ID" value="MDT7041524.1"/>
    <property type="molecule type" value="Genomic_DNA"/>
</dbReference>
<dbReference type="Gene3D" id="3.90.550.10">
    <property type="entry name" value="Spore Coat Polysaccharide Biosynthesis Protein SpsA, Chain A"/>
    <property type="match status" value="1"/>
</dbReference>
<dbReference type="InterPro" id="IPR029044">
    <property type="entry name" value="Nucleotide-diphossugar_trans"/>
</dbReference>
<dbReference type="Proteomes" id="UP001250932">
    <property type="component" value="Unassembled WGS sequence"/>
</dbReference>
<name>A0ABU3K540_9BACT</name>